<dbReference type="SUPFAM" id="SSF55781">
    <property type="entry name" value="GAF domain-like"/>
    <property type="match status" value="1"/>
</dbReference>
<sequence>MIARAFVELTATGSQGGHVLDVAHTLARWSLRLLDVSGAGVMLPDRRGRLTSMAVSSEAVRVLEHEELAAGRGPCVESHRQARELVFADVDITDARWPDFGGSARASGIRAVHAFPMLTEDMAVGVLNLFRPSTGGLAGPDSHLARSMAAAAGDTVRRLQREAQAQVRIDELTTALAEATSVERAKGMLAVQLRLDLDTVSAVLRHTARARGLRVGQLAEAVLAGTATIDFPLVVSPTDDDDGA</sequence>
<dbReference type="EMBL" id="LLZH01000331">
    <property type="protein sequence ID" value="KUL23550.1"/>
    <property type="molecule type" value="Genomic_DNA"/>
</dbReference>
<dbReference type="Proteomes" id="UP000053244">
    <property type="component" value="Unassembled WGS sequence"/>
</dbReference>
<dbReference type="Pfam" id="PF03861">
    <property type="entry name" value="ANTAR"/>
    <property type="match status" value="1"/>
</dbReference>
<protein>
    <recommendedName>
        <fullName evidence="3">ANTAR domain-containing protein</fullName>
    </recommendedName>
</protein>
<feature type="domain" description="ANTAR" evidence="3">
    <location>
        <begin position="162"/>
        <end position="223"/>
    </location>
</feature>
<dbReference type="InterPro" id="IPR029016">
    <property type="entry name" value="GAF-like_dom_sf"/>
</dbReference>
<proteinExistence type="predicted"/>
<dbReference type="InterPro" id="IPR005561">
    <property type="entry name" value="ANTAR"/>
</dbReference>
<keyword evidence="5" id="KW-1185">Reference proteome</keyword>
<dbReference type="Gene3D" id="3.30.450.40">
    <property type="match status" value="1"/>
</dbReference>
<dbReference type="SMART" id="SM01012">
    <property type="entry name" value="ANTAR"/>
    <property type="match status" value="1"/>
</dbReference>
<dbReference type="InterPro" id="IPR003018">
    <property type="entry name" value="GAF"/>
</dbReference>
<evidence type="ECO:0000313" key="5">
    <source>
        <dbReference type="Proteomes" id="UP000053244"/>
    </source>
</evidence>
<dbReference type="PROSITE" id="PS50921">
    <property type="entry name" value="ANTAR"/>
    <property type="match status" value="1"/>
</dbReference>
<keyword evidence="1" id="KW-0805">Transcription regulation</keyword>
<evidence type="ECO:0000313" key="4">
    <source>
        <dbReference type="EMBL" id="KUL23550.1"/>
    </source>
</evidence>
<dbReference type="InterPro" id="IPR012074">
    <property type="entry name" value="GAF_ANTAR"/>
</dbReference>
<dbReference type="AlphaFoldDB" id="A0A101JB54"/>
<organism evidence="4 5">
    <name type="scientific">Actinoplanes awajinensis subsp. mycoplanecinus</name>
    <dbReference type="NCBI Taxonomy" id="135947"/>
    <lineage>
        <taxon>Bacteria</taxon>
        <taxon>Bacillati</taxon>
        <taxon>Actinomycetota</taxon>
        <taxon>Actinomycetes</taxon>
        <taxon>Micromonosporales</taxon>
        <taxon>Micromonosporaceae</taxon>
        <taxon>Actinoplanes</taxon>
    </lineage>
</organism>
<dbReference type="PIRSF" id="PIRSF036625">
    <property type="entry name" value="GAF_ANTAR"/>
    <property type="match status" value="1"/>
</dbReference>
<name>A0A101JB54_9ACTN</name>
<dbReference type="InterPro" id="IPR036388">
    <property type="entry name" value="WH-like_DNA-bd_sf"/>
</dbReference>
<reference evidence="4 5" key="1">
    <citation type="submission" date="2015-10" db="EMBL/GenBank/DDBJ databases">
        <authorList>
            <person name="Gilbert D.G."/>
        </authorList>
    </citation>
    <scope>NUCLEOTIDE SEQUENCE [LARGE SCALE GENOMIC DNA]</scope>
    <source>
        <strain evidence="4 5">NRRL B-16712</strain>
    </source>
</reference>
<dbReference type="GO" id="GO:0003723">
    <property type="term" value="F:RNA binding"/>
    <property type="evidence" value="ECO:0007669"/>
    <property type="project" value="InterPro"/>
</dbReference>
<accession>A0A101JB54</accession>
<comment type="caution">
    <text evidence="4">The sequence shown here is derived from an EMBL/GenBank/DDBJ whole genome shotgun (WGS) entry which is preliminary data.</text>
</comment>
<evidence type="ECO:0000256" key="2">
    <source>
        <dbReference type="ARBA" id="ARBA00023163"/>
    </source>
</evidence>
<dbReference type="Gene3D" id="1.10.10.10">
    <property type="entry name" value="Winged helix-like DNA-binding domain superfamily/Winged helix DNA-binding domain"/>
    <property type="match status" value="1"/>
</dbReference>
<evidence type="ECO:0000256" key="1">
    <source>
        <dbReference type="ARBA" id="ARBA00023015"/>
    </source>
</evidence>
<evidence type="ECO:0000259" key="3">
    <source>
        <dbReference type="PROSITE" id="PS50921"/>
    </source>
</evidence>
<gene>
    <name evidence="4" type="ORF">ADL15_46130</name>
</gene>
<keyword evidence="2" id="KW-0804">Transcription</keyword>
<dbReference type="Pfam" id="PF01590">
    <property type="entry name" value="GAF"/>
    <property type="match status" value="1"/>
</dbReference>